<protein>
    <submittedName>
        <fullName evidence="1">Uncharacterized protein</fullName>
    </submittedName>
</protein>
<name>A0ABR6CTW5_9BACI</name>
<evidence type="ECO:0000313" key="2">
    <source>
        <dbReference type="Proteomes" id="UP000626697"/>
    </source>
</evidence>
<accession>A0ABR6CTW5</accession>
<evidence type="ECO:0000313" key="1">
    <source>
        <dbReference type="EMBL" id="MBA9028389.1"/>
    </source>
</evidence>
<organism evidence="1 2">
    <name type="scientific">Peribacillus huizhouensis</name>
    <dbReference type="NCBI Taxonomy" id="1501239"/>
    <lineage>
        <taxon>Bacteria</taxon>
        <taxon>Bacillati</taxon>
        <taxon>Bacillota</taxon>
        <taxon>Bacilli</taxon>
        <taxon>Bacillales</taxon>
        <taxon>Bacillaceae</taxon>
        <taxon>Peribacillus</taxon>
    </lineage>
</organism>
<dbReference type="EMBL" id="JACJHX010000014">
    <property type="protein sequence ID" value="MBA9028389.1"/>
    <property type="molecule type" value="Genomic_DNA"/>
</dbReference>
<sequence length="38" mass="4331">MPLSNTNLNTWKPFSTSPPPPFTRFVKSVLNKLILKTD</sequence>
<gene>
    <name evidence="1" type="ORF">HNP81_003709</name>
</gene>
<reference evidence="1 2" key="1">
    <citation type="submission" date="2020-08" db="EMBL/GenBank/DDBJ databases">
        <title>Genomic Encyclopedia of Type Strains, Phase IV (KMG-IV): sequencing the most valuable type-strain genomes for metagenomic binning, comparative biology and taxonomic classification.</title>
        <authorList>
            <person name="Goeker M."/>
        </authorList>
    </citation>
    <scope>NUCLEOTIDE SEQUENCE [LARGE SCALE GENOMIC DNA]</scope>
    <source>
        <strain evidence="1 2">DSM 105481</strain>
    </source>
</reference>
<proteinExistence type="predicted"/>
<keyword evidence="2" id="KW-1185">Reference proteome</keyword>
<comment type="caution">
    <text evidence="1">The sequence shown here is derived from an EMBL/GenBank/DDBJ whole genome shotgun (WGS) entry which is preliminary data.</text>
</comment>
<dbReference type="Proteomes" id="UP000626697">
    <property type="component" value="Unassembled WGS sequence"/>
</dbReference>